<dbReference type="InParanoid" id="D0NDG7"/>
<evidence type="ECO:0000313" key="14">
    <source>
        <dbReference type="EMBL" id="EEY56124.1"/>
    </source>
</evidence>
<feature type="active site" evidence="11">
    <location>
        <position position="761"/>
    </location>
</feature>
<dbReference type="GO" id="GO:0005524">
    <property type="term" value="F:ATP binding"/>
    <property type="evidence" value="ECO:0007669"/>
    <property type="project" value="UniProtKB-KW"/>
</dbReference>
<feature type="region of interest" description="Disordered" evidence="12">
    <location>
        <begin position="145"/>
        <end position="195"/>
    </location>
</feature>
<feature type="compositionally biased region" description="Basic and acidic residues" evidence="12">
    <location>
        <begin position="171"/>
        <end position="181"/>
    </location>
</feature>
<keyword evidence="3" id="KW-0813">Transport</keyword>
<comment type="pathway">
    <text evidence="2">Glycan metabolism; pectin degradation; 2-dehydro-3-deoxy-D-gluconate from pectin: step 1/5.</text>
</comment>
<dbReference type="VEuPathDB" id="FungiDB:PITG_08902"/>
<dbReference type="InterPro" id="IPR027417">
    <property type="entry name" value="P-loop_NTPase"/>
</dbReference>
<feature type="compositionally biased region" description="Basic and acidic residues" evidence="12">
    <location>
        <begin position="73"/>
        <end position="95"/>
    </location>
</feature>
<dbReference type="Gene3D" id="2.160.20.10">
    <property type="entry name" value="Single-stranded right-handed beta-helix, Pectin lyase-like"/>
    <property type="match status" value="1"/>
</dbReference>
<dbReference type="InterPro" id="IPR011050">
    <property type="entry name" value="Pectin_lyase_fold/virulence"/>
</dbReference>
<dbReference type="RefSeq" id="XP_002902954.1">
    <property type="nucleotide sequence ID" value="XM_002902908.1"/>
</dbReference>
<dbReference type="InterPro" id="IPR013525">
    <property type="entry name" value="ABC2_TM"/>
</dbReference>
<evidence type="ECO:0000256" key="5">
    <source>
        <dbReference type="ARBA" id="ARBA00022741"/>
    </source>
</evidence>
<name>D0NDG7_PHYIT</name>
<dbReference type="GO" id="GO:0030599">
    <property type="term" value="F:pectinesterase activity"/>
    <property type="evidence" value="ECO:0007669"/>
    <property type="project" value="InterPro"/>
</dbReference>
<dbReference type="EMBL" id="DS028133">
    <property type="protein sequence ID" value="EEY56124.1"/>
    <property type="molecule type" value="Genomic_DNA"/>
</dbReference>
<evidence type="ECO:0000256" key="11">
    <source>
        <dbReference type="PROSITE-ProRule" id="PRU10040"/>
    </source>
</evidence>
<evidence type="ECO:0000256" key="6">
    <source>
        <dbReference type="ARBA" id="ARBA00022801"/>
    </source>
</evidence>
<feature type="compositionally biased region" description="Low complexity" evidence="12">
    <location>
        <begin position="184"/>
        <end position="195"/>
    </location>
</feature>
<evidence type="ECO:0000256" key="10">
    <source>
        <dbReference type="ARBA" id="ARBA00023136"/>
    </source>
</evidence>
<keyword evidence="7" id="KW-0067">ATP-binding</keyword>
<dbReference type="eggNOG" id="KOG0065">
    <property type="taxonomic scope" value="Eukaryota"/>
</dbReference>
<gene>
    <name evidence="14" type="ORF">PITG_08902</name>
</gene>
<evidence type="ECO:0000313" key="15">
    <source>
        <dbReference type="Proteomes" id="UP000006643"/>
    </source>
</evidence>
<dbReference type="Proteomes" id="UP000006643">
    <property type="component" value="Unassembled WGS sequence"/>
</dbReference>
<feature type="compositionally biased region" description="Basic residues" evidence="12">
    <location>
        <begin position="54"/>
        <end position="63"/>
    </location>
</feature>
<dbReference type="InterPro" id="IPR003439">
    <property type="entry name" value="ABC_transporter-like_ATP-bd"/>
</dbReference>
<evidence type="ECO:0000256" key="4">
    <source>
        <dbReference type="ARBA" id="ARBA00022692"/>
    </source>
</evidence>
<evidence type="ECO:0000256" key="9">
    <source>
        <dbReference type="ARBA" id="ARBA00023085"/>
    </source>
</evidence>
<dbReference type="GeneID" id="9462169"/>
<feature type="region of interest" description="Disordered" evidence="12">
    <location>
        <begin position="23"/>
        <end position="95"/>
    </location>
</feature>
<keyword evidence="15" id="KW-1185">Reference proteome</keyword>
<dbReference type="Pfam" id="PF01061">
    <property type="entry name" value="ABC2_membrane"/>
    <property type="match status" value="1"/>
</dbReference>
<dbReference type="OrthoDB" id="2019149at2759"/>
<evidence type="ECO:0000256" key="8">
    <source>
        <dbReference type="ARBA" id="ARBA00022989"/>
    </source>
</evidence>
<dbReference type="GO" id="GO:0016020">
    <property type="term" value="C:membrane"/>
    <property type="evidence" value="ECO:0007669"/>
    <property type="project" value="UniProtKB-SubCell"/>
</dbReference>
<evidence type="ECO:0000256" key="1">
    <source>
        <dbReference type="ARBA" id="ARBA00004141"/>
    </source>
</evidence>
<dbReference type="Gene3D" id="3.40.50.300">
    <property type="entry name" value="P-loop containing nucleotide triphosphate hydrolases"/>
    <property type="match status" value="1"/>
</dbReference>
<evidence type="ECO:0000256" key="3">
    <source>
        <dbReference type="ARBA" id="ARBA00022448"/>
    </source>
</evidence>
<reference evidence="15" key="1">
    <citation type="journal article" date="2009" name="Nature">
        <title>Genome sequence and analysis of the Irish potato famine pathogen Phytophthora infestans.</title>
        <authorList>
            <consortium name="The Broad Institute Genome Sequencing Platform"/>
            <person name="Haas B.J."/>
            <person name="Kamoun S."/>
            <person name="Zody M.C."/>
            <person name="Jiang R.H."/>
            <person name="Handsaker R.E."/>
            <person name="Cano L.M."/>
            <person name="Grabherr M."/>
            <person name="Kodira C.D."/>
            <person name="Raffaele S."/>
            <person name="Torto-Alalibo T."/>
            <person name="Bozkurt T.O."/>
            <person name="Ah-Fong A.M."/>
            <person name="Alvarado L."/>
            <person name="Anderson V.L."/>
            <person name="Armstrong M.R."/>
            <person name="Avrova A."/>
            <person name="Baxter L."/>
            <person name="Beynon J."/>
            <person name="Boevink P.C."/>
            <person name="Bollmann S.R."/>
            <person name="Bos J.I."/>
            <person name="Bulone V."/>
            <person name="Cai G."/>
            <person name="Cakir C."/>
            <person name="Carrington J.C."/>
            <person name="Chawner M."/>
            <person name="Conti L."/>
            <person name="Costanzo S."/>
            <person name="Ewan R."/>
            <person name="Fahlgren N."/>
            <person name="Fischbach M.A."/>
            <person name="Fugelstad J."/>
            <person name="Gilroy E.M."/>
            <person name="Gnerre S."/>
            <person name="Green P.J."/>
            <person name="Grenville-Briggs L.J."/>
            <person name="Griffith J."/>
            <person name="Grunwald N.J."/>
            <person name="Horn K."/>
            <person name="Horner N.R."/>
            <person name="Hu C.H."/>
            <person name="Huitema E."/>
            <person name="Jeong D.H."/>
            <person name="Jones A.M."/>
            <person name="Jones J.D."/>
            <person name="Jones R.W."/>
            <person name="Karlsson E.K."/>
            <person name="Kunjeti S.G."/>
            <person name="Lamour K."/>
            <person name="Liu Z."/>
            <person name="Ma L."/>
            <person name="Maclean D."/>
            <person name="Chibucos M.C."/>
            <person name="McDonald H."/>
            <person name="McWalters J."/>
            <person name="Meijer H.J."/>
            <person name="Morgan W."/>
            <person name="Morris P.F."/>
            <person name="Munro C.A."/>
            <person name="O'Neill K."/>
            <person name="Ospina-Giraldo M."/>
            <person name="Pinzon A."/>
            <person name="Pritchard L."/>
            <person name="Ramsahoye B."/>
            <person name="Ren Q."/>
            <person name="Restrepo S."/>
            <person name="Roy S."/>
            <person name="Sadanandom A."/>
            <person name="Savidor A."/>
            <person name="Schornack S."/>
            <person name="Schwartz D.C."/>
            <person name="Schumann U.D."/>
            <person name="Schwessinger B."/>
            <person name="Seyer L."/>
            <person name="Sharpe T."/>
            <person name="Silvar C."/>
            <person name="Song J."/>
            <person name="Studholme D.J."/>
            <person name="Sykes S."/>
            <person name="Thines M."/>
            <person name="van de Vondervoort P.J."/>
            <person name="Phuntumart V."/>
            <person name="Wawra S."/>
            <person name="Weide R."/>
            <person name="Win J."/>
            <person name="Young C."/>
            <person name="Zhou S."/>
            <person name="Fry W."/>
            <person name="Meyers B.C."/>
            <person name="van West P."/>
            <person name="Ristaino J."/>
            <person name="Govers F."/>
            <person name="Birch P.R."/>
            <person name="Whisson S.C."/>
            <person name="Judelson H.S."/>
            <person name="Nusbaum C."/>
        </authorList>
    </citation>
    <scope>NUCLEOTIDE SEQUENCE [LARGE SCALE GENOMIC DNA]</scope>
    <source>
        <strain evidence="15">T30-4</strain>
    </source>
</reference>
<dbReference type="FunFam" id="3.40.50.300:FF:000289">
    <property type="entry name" value="ABC transporter G family member 31"/>
    <property type="match status" value="1"/>
</dbReference>
<dbReference type="GO" id="GO:0042545">
    <property type="term" value="P:cell wall modification"/>
    <property type="evidence" value="ECO:0007669"/>
    <property type="project" value="InterPro"/>
</dbReference>
<dbReference type="AlphaFoldDB" id="D0NDG7"/>
<keyword evidence="5" id="KW-0547">Nucleotide-binding</keyword>
<evidence type="ECO:0000256" key="2">
    <source>
        <dbReference type="ARBA" id="ARBA00005184"/>
    </source>
</evidence>
<dbReference type="InterPro" id="IPR012334">
    <property type="entry name" value="Pectin_lyas_fold"/>
</dbReference>
<dbReference type="InterPro" id="IPR003593">
    <property type="entry name" value="AAA+_ATPase"/>
</dbReference>
<dbReference type="GO" id="GO:0045490">
    <property type="term" value="P:pectin catabolic process"/>
    <property type="evidence" value="ECO:0007669"/>
    <property type="project" value="UniProtKB-UniPathway"/>
</dbReference>
<protein>
    <submittedName>
        <fullName evidence="14">Pleiotropic drug resistance protein, putative</fullName>
    </submittedName>
</protein>
<dbReference type="GO" id="GO:0016887">
    <property type="term" value="F:ATP hydrolysis activity"/>
    <property type="evidence" value="ECO:0007669"/>
    <property type="project" value="InterPro"/>
</dbReference>
<dbReference type="Pfam" id="PF01095">
    <property type="entry name" value="Pectinesterase"/>
    <property type="match status" value="1"/>
</dbReference>
<keyword evidence="8" id="KW-1133">Transmembrane helix</keyword>
<dbReference type="UniPathway" id="UPA00545">
    <property type="reaction ID" value="UER00823"/>
</dbReference>
<organism evidence="14 15">
    <name type="scientific">Phytophthora infestans (strain T30-4)</name>
    <name type="common">Potato late blight agent</name>
    <dbReference type="NCBI Taxonomy" id="403677"/>
    <lineage>
        <taxon>Eukaryota</taxon>
        <taxon>Sar</taxon>
        <taxon>Stramenopiles</taxon>
        <taxon>Oomycota</taxon>
        <taxon>Peronosporomycetes</taxon>
        <taxon>Peronosporales</taxon>
        <taxon>Peronosporaceae</taxon>
        <taxon>Phytophthora</taxon>
    </lineage>
</organism>
<comment type="subcellular location">
    <subcellularLocation>
        <location evidence="1">Membrane</location>
        <topology evidence="1">Multi-pass membrane protein</topology>
    </subcellularLocation>
</comment>
<evidence type="ECO:0000256" key="7">
    <source>
        <dbReference type="ARBA" id="ARBA00022840"/>
    </source>
</evidence>
<keyword evidence="4" id="KW-0812">Transmembrane</keyword>
<feature type="domain" description="ABC transporter" evidence="13">
    <location>
        <begin position="371"/>
        <end position="613"/>
    </location>
</feature>
<sequence>MVATSGKMPRRTLTAEETRLCKAALSDRHKRRLRRDDERQSAAEPKHGAEGRALKKQSRKRAVKLTTTAMEIAESRGPHIEPAAPKETEATASTDEAKEVIPVAENEEDSVEPEVEEVVVDVVMAVASTVASSALLTPVRDAQGAVETLRPPRTNKQAPVTQRSPKRRRRVLQDSPEREAQAEGTISDTTDTGAASAAPHLPVACVVDGDPNIMAAGARECTGLGSEDSEWEGDWELGELSDEELADCVGTELPDTFCKSVAMNAARLAEMKHSGWEYGERRRVTTGEMAFFFVMDRLDDEISTGLDSATTFDIVWKQRELATKQHKTVVMALLQPAPETAIFLSVGQLSEIPSFMEAREVFYKQRSANFYHTSSFVIAYLTAAFPVIVCESVVFGSLVYWMCGLGESSDLVCAFSDGAGKTTLMDVIAGRKTGGSIRGEIMLNGFVATERAIRRCTGYCEQQDTHSEGSTIREALTFSALLRQDSSISMDAKRESVEECLDLLGLCLIADQVEQMKRVTIGVELAAQPSVLFLDEPTSGLDAHSAKMIMDGVRKVANTGRTVVCTIHQPSSDIFFLFDSLLVLKQGGGMVFFGNLVHSLPDQRECGQLIDYFESIGSSWPVGRPKSSHLDAPMFYQGINSAIGCQILEDAPLSIGRITIKDCIEQVFNIKHDDVYIHFECLLAYAVLLYMFVPSSKVKVYNLNVANTVGKVEKNGQGVAIYADGADYGFYACNFTGYQDTVCANKGRELYAKSYISGAVDFVFGQRAMAWFESCDIESIGEGWITANGNANATVTSEYVFNNARVFGNGSTYLGRPWRPFARVVWQNSELGDIVNPEGWAAWDESTSTADVYLKEFNNKGPGAAIDQRVAFSGQLDAAVAIKDILGENFESEWWVDTTFL</sequence>
<dbReference type="GO" id="GO:0140359">
    <property type="term" value="F:ABC-type transporter activity"/>
    <property type="evidence" value="ECO:0007669"/>
    <property type="project" value="InterPro"/>
</dbReference>
<evidence type="ECO:0000259" key="13">
    <source>
        <dbReference type="PROSITE" id="PS50893"/>
    </source>
</evidence>
<dbReference type="Pfam" id="PF00005">
    <property type="entry name" value="ABC_tran"/>
    <property type="match status" value="1"/>
</dbReference>
<keyword evidence="6" id="KW-0378">Hydrolase</keyword>
<dbReference type="PROSITE" id="PS50893">
    <property type="entry name" value="ABC_TRANSPORTER_2"/>
    <property type="match status" value="1"/>
</dbReference>
<dbReference type="HOGENOM" id="CLU_321728_0_0_1"/>
<keyword evidence="9" id="KW-0063">Aspartyl esterase</keyword>
<proteinExistence type="predicted"/>
<feature type="compositionally biased region" description="Basic and acidic residues" evidence="12">
    <location>
        <begin position="34"/>
        <end position="53"/>
    </location>
</feature>
<dbReference type="InterPro" id="IPR000070">
    <property type="entry name" value="Pectinesterase_cat"/>
</dbReference>
<dbReference type="SUPFAM" id="SSF52540">
    <property type="entry name" value="P-loop containing nucleoside triphosphate hydrolases"/>
    <property type="match status" value="1"/>
</dbReference>
<dbReference type="SMART" id="SM00382">
    <property type="entry name" value="AAA"/>
    <property type="match status" value="1"/>
</dbReference>
<dbReference type="SUPFAM" id="SSF51126">
    <property type="entry name" value="Pectin lyase-like"/>
    <property type="match status" value="1"/>
</dbReference>
<dbReference type="InterPro" id="IPR033131">
    <property type="entry name" value="Pectinesterase_Asp_AS"/>
</dbReference>
<evidence type="ECO:0000256" key="12">
    <source>
        <dbReference type="SAM" id="MobiDB-lite"/>
    </source>
</evidence>
<accession>D0NDG7</accession>
<dbReference type="KEGG" id="pif:PITG_08902"/>
<feature type="compositionally biased region" description="Polar residues" evidence="12">
    <location>
        <begin position="154"/>
        <end position="163"/>
    </location>
</feature>
<dbReference type="PROSITE" id="PS00503">
    <property type="entry name" value="PECTINESTERASE_2"/>
    <property type="match status" value="1"/>
</dbReference>
<dbReference type="PANTHER" id="PTHR19241">
    <property type="entry name" value="ATP-BINDING CASSETTE TRANSPORTER"/>
    <property type="match status" value="1"/>
</dbReference>
<keyword evidence="10" id="KW-0472">Membrane</keyword>